<dbReference type="PROSITE" id="PS50158">
    <property type="entry name" value="ZF_CCHC"/>
    <property type="match status" value="1"/>
</dbReference>
<feature type="non-terminal residue" evidence="4">
    <location>
        <position position="287"/>
    </location>
</feature>
<evidence type="ECO:0000313" key="4">
    <source>
        <dbReference type="EMBL" id="EOA28475.1"/>
    </source>
</evidence>
<reference evidence="5" key="1">
    <citation type="journal article" date="2013" name="Nat. Genet.">
        <title>The Capsella rubella genome and the genomic consequences of rapid mating system evolution.</title>
        <authorList>
            <person name="Slotte T."/>
            <person name="Hazzouri K.M."/>
            <person name="Agren J.A."/>
            <person name="Koenig D."/>
            <person name="Maumus F."/>
            <person name="Guo Y.L."/>
            <person name="Steige K."/>
            <person name="Platts A.E."/>
            <person name="Escobar J.S."/>
            <person name="Newman L.K."/>
            <person name="Wang W."/>
            <person name="Mandakova T."/>
            <person name="Vello E."/>
            <person name="Smith L.M."/>
            <person name="Henz S.R."/>
            <person name="Steffen J."/>
            <person name="Takuno S."/>
            <person name="Brandvain Y."/>
            <person name="Coop G."/>
            <person name="Andolfatto P."/>
            <person name="Hu T.T."/>
            <person name="Blanchette M."/>
            <person name="Clark R.M."/>
            <person name="Quesneville H."/>
            <person name="Nordborg M."/>
            <person name="Gaut B.S."/>
            <person name="Lysak M.A."/>
            <person name="Jenkins J."/>
            <person name="Grimwood J."/>
            <person name="Chapman J."/>
            <person name="Prochnik S."/>
            <person name="Shu S."/>
            <person name="Rokhsar D."/>
            <person name="Schmutz J."/>
            <person name="Weigel D."/>
            <person name="Wright S.I."/>
        </authorList>
    </citation>
    <scope>NUCLEOTIDE SEQUENCE [LARGE SCALE GENOMIC DNA]</scope>
    <source>
        <strain evidence="5">cv. Monte Gargano</strain>
    </source>
</reference>
<protein>
    <recommendedName>
        <fullName evidence="3">CCHC-type domain-containing protein</fullName>
    </recommendedName>
</protein>
<dbReference type="PANTHER" id="PTHR31286">
    <property type="entry name" value="GLYCINE-RICH CELL WALL STRUCTURAL PROTEIN 1.8-LIKE"/>
    <property type="match status" value="1"/>
</dbReference>
<gene>
    <name evidence="4" type="ORF">CARUB_v10024684mg</name>
</gene>
<keyword evidence="1" id="KW-0863">Zinc-finger</keyword>
<evidence type="ECO:0000313" key="5">
    <source>
        <dbReference type="Proteomes" id="UP000029121"/>
    </source>
</evidence>
<feature type="compositionally biased region" description="Low complexity" evidence="2">
    <location>
        <begin position="168"/>
        <end position="179"/>
    </location>
</feature>
<name>R0HSY5_9BRAS</name>
<keyword evidence="1" id="KW-0862">Zinc</keyword>
<feature type="domain" description="CCHC-type" evidence="3">
    <location>
        <begin position="124"/>
        <end position="140"/>
    </location>
</feature>
<evidence type="ECO:0000259" key="3">
    <source>
        <dbReference type="PROSITE" id="PS50158"/>
    </source>
</evidence>
<evidence type="ECO:0000256" key="2">
    <source>
        <dbReference type="SAM" id="MobiDB-lite"/>
    </source>
</evidence>
<dbReference type="AlphaFoldDB" id="R0HSY5"/>
<dbReference type="EMBL" id="KB870808">
    <property type="protein sequence ID" value="EOA28475.1"/>
    <property type="molecule type" value="Genomic_DNA"/>
</dbReference>
<dbReference type="STRING" id="81985.R0HSY5"/>
<feature type="compositionally biased region" description="Basic residues" evidence="2">
    <location>
        <begin position="186"/>
        <end position="198"/>
    </location>
</feature>
<keyword evidence="5" id="KW-1185">Reference proteome</keyword>
<dbReference type="GO" id="GO:0008270">
    <property type="term" value="F:zinc ion binding"/>
    <property type="evidence" value="ECO:0007669"/>
    <property type="project" value="UniProtKB-KW"/>
</dbReference>
<organism evidence="4 5">
    <name type="scientific">Capsella rubella</name>
    <dbReference type="NCBI Taxonomy" id="81985"/>
    <lineage>
        <taxon>Eukaryota</taxon>
        <taxon>Viridiplantae</taxon>
        <taxon>Streptophyta</taxon>
        <taxon>Embryophyta</taxon>
        <taxon>Tracheophyta</taxon>
        <taxon>Spermatophyta</taxon>
        <taxon>Magnoliopsida</taxon>
        <taxon>eudicotyledons</taxon>
        <taxon>Gunneridae</taxon>
        <taxon>Pentapetalae</taxon>
        <taxon>rosids</taxon>
        <taxon>malvids</taxon>
        <taxon>Brassicales</taxon>
        <taxon>Brassicaceae</taxon>
        <taxon>Camelineae</taxon>
        <taxon>Capsella</taxon>
    </lineage>
</organism>
<evidence type="ECO:0000256" key="1">
    <source>
        <dbReference type="PROSITE-ProRule" id="PRU00047"/>
    </source>
</evidence>
<dbReference type="Proteomes" id="UP000029121">
    <property type="component" value="Unassembled WGS sequence"/>
</dbReference>
<feature type="region of interest" description="Disordered" evidence="2">
    <location>
        <begin position="168"/>
        <end position="227"/>
    </location>
</feature>
<dbReference type="InterPro" id="IPR036875">
    <property type="entry name" value="Znf_CCHC_sf"/>
</dbReference>
<sequence>MIITNPFISFTYSFALTQHQCMEVAMHVPNGLKNLEDLHSAPTWAILKNVPPQLYSLQGISVIASGIGLPLHTEKSRLDPVNIGATKVKVVIKLDVPLPASVVVQDVQGNSVRVAVEYPRPPPKCLNCGRYGHLLSRCPKPLMKKLPFSKDIPSGSKLVTHPTISLAESAGGSSAMESEPQVNPPKPKRRRSRSKKRSTSTPPLVYSRLVKGKDKVSPEGDLSAPSSRAEWVVKHSSCPPKEESVVSVVSIPPVPIQVVSPSKIQSSSPPVLTPLAPSQVMLDKEIL</sequence>
<proteinExistence type="predicted"/>
<dbReference type="eggNOG" id="KOG1075">
    <property type="taxonomic scope" value="Eukaryota"/>
</dbReference>
<dbReference type="GO" id="GO:0003676">
    <property type="term" value="F:nucleic acid binding"/>
    <property type="evidence" value="ECO:0007669"/>
    <property type="project" value="InterPro"/>
</dbReference>
<dbReference type="SUPFAM" id="SSF57756">
    <property type="entry name" value="Retrovirus zinc finger-like domains"/>
    <property type="match status" value="1"/>
</dbReference>
<dbReference type="InterPro" id="IPR001878">
    <property type="entry name" value="Znf_CCHC"/>
</dbReference>
<keyword evidence="1" id="KW-0479">Metal-binding</keyword>
<dbReference type="InterPro" id="IPR040256">
    <property type="entry name" value="At4g02000-like"/>
</dbReference>
<dbReference type="PANTHER" id="PTHR31286:SF181">
    <property type="entry name" value="ZINC KNUCKLE (CCHC-TYPE) FAMILY PROTEIN"/>
    <property type="match status" value="1"/>
</dbReference>
<accession>R0HSY5</accession>